<evidence type="ECO:0000256" key="3">
    <source>
        <dbReference type="ARBA" id="ARBA00022729"/>
    </source>
</evidence>
<dbReference type="PANTHER" id="PTHR11226:SF0">
    <property type="entry name" value="UDP-GLUCOSE:GLYCOPROTEIN GLUCOSYLTRANSFERASE"/>
    <property type="match status" value="1"/>
</dbReference>
<evidence type="ECO:0000259" key="7">
    <source>
        <dbReference type="Pfam" id="PF18401"/>
    </source>
</evidence>
<dbReference type="FunCoup" id="C5DG23">
    <property type="interactions" value="521"/>
</dbReference>
<protein>
    <submittedName>
        <fullName evidence="10">KLTH0D01826p</fullName>
    </submittedName>
</protein>
<dbReference type="GO" id="GO:0051082">
    <property type="term" value="F:unfolded protein binding"/>
    <property type="evidence" value="ECO:0007669"/>
    <property type="project" value="TreeGrafter"/>
</dbReference>
<keyword evidence="3 6" id="KW-0732">Signal</keyword>
<dbReference type="InterPro" id="IPR009448">
    <property type="entry name" value="UDP-g_GGtrans"/>
</dbReference>
<dbReference type="HOGENOM" id="CLU_002668_1_0_1"/>
<evidence type="ECO:0000256" key="4">
    <source>
        <dbReference type="ARBA" id="ARBA00022824"/>
    </source>
</evidence>
<evidence type="ECO:0000256" key="6">
    <source>
        <dbReference type="SAM" id="SignalP"/>
    </source>
</evidence>
<dbReference type="InterPro" id="IPR040694">
    <property type="entry name" value="UGGT_TRXL_2"/>
</dbReference>
<dbReference type="Pfam" id="PF18402">
    <property type="entry name" value="Thioredoxin_14"/>
    <property type="match status" value="1"/>
</dbReference>
<comment type="cofactor">
    <cofactor evidence="1">
        <name>Ca(2+)</name>
        <dbReference type="ChEBI" id="CHEBI:29108"/>
    </cofactor>
</comment>
<feature type="domain" description="Glucosyltransferase 24 catalytic" evidence="9">
    <location>
        <begin position="1064"/>
        <end position="1282"/>
    </location>
</feature>
<feature type="signal peptide" evidence="6">
    <location>
        <begin position="1"/>
        <end position="17"/>
    </location>
</feature>
<dbReference type="KEGG" id="lth:KLTH0D01826g"/>
<evidence type="ECO:0000313" key="10">
    <source>
        <dbReference type="EMBL" id="CAR22365.1"/>
    </source>
</evidence>
<dbReference type="eggNOG" id="KOG1879">
    <property type="taxonomic scope" value="Eukaryota"/>
</dbReference>
<dbReference type="STRING" id="559295.C5DG23"/>
<evidence type="ECO:0000259" key="8">
    <source>
        <dbReference type="Pfam" id="PF18402"/>
    </source>
</evidence>
<evidence type="ECO:0000256" key="5">
    <source>
        <dbReference type="ARBA" id="ARBA00023180"/>
    </source>
</evidence>
<evidence type="ECO:0000259" key="9">
    <source>
        <dbReference type="Pfam" id="PF18404"/>
    </source>
</evidence>
<comment type="subcellular location">
    <subcellularLocation>
        <location evidence="2">Endoplasmic reticulum lumen</location>
    </subcellularLocation>
</comment>
<evidence type="ECO:0000256" key="2">
    <source>
        <dbReference type="ARBA" id="ARBA00004319"/>
    </source>
</evidence>
<accession>C5DG23</accession>
<dbReference type="Pfam" id="PF18401">
    <property type="entry name" value="Thioredoxin_13"/>
    <property type="match status" value="1"/>
</dbReference>
<sequence length="1324" mass="151673">MLLWTLLVWSYAIFASCTTVRLSNASSGVKLRLWNAVVGLVNDEQLVQDLYFLIAGVSDELDELKTDSTPLDQIVEALARHNPELASLLSLRYALEPGFSNDTSNQNYFLLNNKRFENADDIFYLKTDDLNAQKSACINDVLDNEDVVMGSNRDAPVILFYGCDRVEDWEEFNRNLYMEAQAGKVRFVWRSTCPNDLPFEFEPSAVALTVKGSQWNTEFGHALDVPESLVLGTEPSFRAQQVSDEQLQDLDMKVGTLVYDFYEKSQNATETIRYFRQIVNNFPVLARSLAEQGDITIDNRWEAALKKLAKEGIDNTMLGLFVNGQFHKLSNLNKWSVLQSVILELQRVNFLMDLLQKYQNITPGESLVLAKKLLNTFSKRSLTTQQLLQPVKYDLHRIPGFSESIIYFNDIELDSDYAEKLKDDIAMFFEESEFGELPAYRENWNEIVFVIDFSDLRSKDTWEALQGLLRALQVVKKGYPQRIGLLPFSTSAQDHGVLGKIYELKQNKPLETLVSYLEDLSPIERPQQSVFQKLPPVLEIINDRLKINETSIVINGEIYPFKSNLWNYLVSKVLKKDVSFIKSELLRINTKNFKAREILHAKSFIERNKKYAPDYFEDATYSNTNVTALLSLAHRIVETSTGGGLNTIHTVTIVEDFNTPLGLQRLIHLLQIKLHGVRVRAVHSGLLGKNWDKLKFTISNADTSKLQNYLRSLKSNGECNYIEPAIVGQWLLDLPRKILQRTSYLAVNGRFIHFEQGELPTIYEYEMIVQREATRVLDAVASLQEVFPDSLKEPLDPNYVEMVSAVLAKMFYDGERLYNNGIDFTAEASISRINLGELLPSESFGAFQTSEEPRKVEVTLILDPLEERTQNLLALASYLGSLDFLKLQVVLMPTTDLKVFPNHRLWIEGEKDLSIIDTRKFYVDVEVPPYLHVGERKDNVFELEYIKVEVNAFENKEEPSKGLVEGIGNVCLNLLNANHEVIDTATTTDTFGYTQFRLRRLEQGLTIESCSSNYRVSSFTSNSKADYIASDHFDVTSLAPTRLYVRLEKTQGMLPEVSEDNRIINILSIIENAEDEVSFEKQASSVMRSRGSFDTKFWIILGEEPSASFLSFVEFMTAESAGEVTFEYLTVDWPRWLRPQRFRPRQLAAAKVMMLDTLFPKGVTKVVYMSPGARVPNITELWEYDFDSVFCAPRAYQRDGTPYWKQGYWRNFLSKNNLKFHATEPLFIVNLGKYRQEHAGSKFRIHYQRLSPGINFLVQLDQDLLNDMQTLFPISSLNKRLLKVAPHLQTLDDNLYQSLQEKFNAKKSGQKLEDLSETIVHDEL</sequence>
<dbReference type="GO" id="GO:0036503">
    <property type="term" value="P:ERAD pathway"/>
    <property type="evidence" value="ECO:0007669"/>
    <property type="project" value="TreeGrafter"/>
</dbReference>
<dbReference type="RefSeq" id="XP_002552803.1">
    <property type="nucleotide sequence ID" value="XM_002552757.1"/>
</dbReference>
<gene>
    <name evidence="10" type="ordered locus">KLTH0D01826g</name>
</gene>
<dbReference type="GO" id="GO:0018279">
    <property type="term" value="P:protein N-linked glycosylation via asparagine"/>
    <property type="evidence" value="ECO:0007669"/>
    <property type="project" value="TreeGrafter"/>
</dbReference>
<dbReference type="OrthoDB" id="27683at2759"/>
<dbReference type="EMBL" id="CU928168">
    <property type="protein sequence ID" value="CAR22365.1"/>
    <property type="molecule type" value="Genomic_DNA"/>
</dbReference>
<dbReference type="GO" id="GO:0005788">
    <property type="term" value="C:endoplasmic reticulum lumen"/>
    <property type="evidence" value="ECO:0007669"/>
    <property type="project" value="UniProtKB-SubCell"/>
</dbReference>
<feature type="domain" description="UGGT thioredoxin-like" evidence="7">
    <location>
        <begin position="240"/>
        <end position="354"/>
    </location>
</feature>
<evidence type="ECO:0000256" key="1">
    <source>
        <dbReference type="ARBA" id="ARBA00001913"/>
    </source>
</evidence>
<dbReference type="InterPro" id="IPR029044">
    <property type="entry name" value="Nucleotide-diphossugar_trans"/>
</dbReference>
<dbReference type="InterPro" id="IPR040692">
    <property type="entry name" value="UGGT_TRXL_3"/>
</dbReference>
<keyword evidence="4" id="KW-0256">Endoplasmic reticulum</keyword>
<dbReference type="Proteomes" id="UP000002036">
    <property type="component" value="Chromosome D"/>
</dbReference>
<dbReference type="InParanoid" id="C5DG23"/>
<dbReference type="Gene3D" id="3.90.550.10">
    <property type="entry name" value="Spore Coat Polysaccharide Biosynthesis Protein SpsA, Chain A"/>
    <property type="match status" value="1"/>
</dbReference>
<feature type="chain" id="PRO_5002950459" evidence="6">
    <location>
        <begin position="18"/>
        <end position="1324"/>
    </location>
</feature>
<dbReference type="GeneID" id="8295023"/>
<feature type="domain" description="UGGT thioredoxin-like" evidence="8">
    <location>
        <begin position="403"/>
        <end position="531"/>
    </location>
</feature>
<evidence type="ECO:0000313" key="11">
    <source>
        <dbReference type="Proteomes" id="UP000002036"/>
    </source>
</evidence>
<dbReference type="InterPro" id="IPR040497">
    <property type="entry name" value="Glyco_transf_24"/>
</dbReference>
<keyword evidence="5" id="KW-0325">Glycoprotein</keyword>
<keyword evidence="11" id="KW-1185">Reference proteome</keyword>
<proteinExistence type="predicted"/>
<dbReference type="GO" id="GO:0003980">
    <property type="term" value="F:UDP-glucose:glycoprotein glucosyltransferase activity"/>
    <property type="evidence" value="ECO:0007669"/>
    <property type="project" value="InterPro"/>
</dbReference>
<organism evidence="10 11">
    <name type="scientific">Lachancea thermotolerans (strain ATCC 56472 / CBS 6340 / NRRL Y-8284)</name>
    <name type="common">Yeast</name>
    <name type="synonym">Kluyveromyces thermotolerans</name>
    <dbReference type="NCBI Taxonomy" id="559295"/>
    <lineage>
        <taxon>Eukaryota</taxon>
        <taxon>Fungi</taxon>
        <taxon>Dikarya</taxon>
        <taxon>Ascomycota</taxon>
        <taxon>Saccharomycotina</taxon>
        <taxon>Saccharomycetes</taxon>
        <taxon>Saccharomycetales</taxon>
        <taxon>Saccharomycetaceae</taxon>
        <taxon>Lachancea</taxon>
    </lineage>
</organism>
<dbReference type="Pfam" id="PF18404">
    <property type="entry name" value="Glyco_transf_24"/>
    <property type="match status" value="1"/>
</dbReference>
<dbReference type="OMA" id="FIWRSTC"/>
<name>C5DG23_LACTC</name>
<dbReference type="UniPathway" id="UPA00378"/>
<reference evidence="10 11" key="1">
    <citation type="journal article" date="2009" name="Genome Res.">
        <title>Comparative genomics of protoploid Saccharomycetaceae.</title>
        <authorList>
            <consortium name="The Genolevures Consortium"/>
            <person name="Souciet J.-L."/>
            <person name="Dujon B."/>
            <person name="Gaillardin C."/>
            <person name="Johnston M."/>
            <person name="Baret P.V."/>
            <person name="Cliften P."/>
            <person name="Sherman D.J."/>
            <person name="Weissenbach J."/>
            <person name="Westhof E."/>
            <person name="Wincker P."/>
            <person name="Jubin C."/>
            <person name="Poulain J."/>
            <person name="Barbe V."/>
            <person name="Segurens B."/>
            <person name="Artiguenave F."/>
            <person name="Anthouard V."/>
            <person name="Vacherie B."/>
            <person name="Val M.-E."/>
            <person name="Fulton R.S."/>
            <person name="Minx P."/>
            <person name="Wilson R."/>
            <person name="Durrens P."/>
            <person name="Jean G."/>
            <person name="Marck C."/>
            <person name="Martin T."/>
            <person name="Nikolski M."/>
            <person name="Rolland T."/>
            <person name="Seret M.-L."/>
            <person name="Casaregola S."/>
            <person name="Despons L."/>
            <person name="Fairhead C."/>
            <person name="Fischer G."/>
            <person name="Lafontaine I."/>
            <person name="Leh V."/>
            <person name="Lemaire M."/>
            <person name="de Montigny J."/>
            <person name="Neuveglise C."/>
            <person name="Thierry A."/>
            <person name="Blanc-Lenfle I."/>
            <person name="Bleykasten C."/>
            <person name="Diffels J."/>
            <person name="Fritsch E."/>
            <person name="Frangeul L."/>
            <person name="Goeffon A."/>
            <person name="Jauniaux N."/>
            <person name="Kachouri-Lafond R."/>
            <person name="Payen C."/>
            <person name="Potier S."/>
            <person name="Pribylova L."/>
            <person name="Ozanne C."/>
            <person name="Richard G.-F."/>
            <person name="Sacerdot C."/>
            <person name="Straub M.-L."/>
            <person name="Talla E."/>
        </authorList>
    </citation>
    <scope>NUCLEOTIDE SEQUENCE [LARGE SCALE GENOMIC DNA]</scope>
    <source>
        <strain evidence="11">ATCC 56472 / CBS 6340 / NRRL Y-8284</strain>
    </source>
</reference>
<dbReference type="PANTHER" id="PTHR11226">
    <property type="entry name" value="UDP-GLUCOSE GLYCOPROTEIN:GLUCOSYLTRANSFERASE"/>
    <property type="match status" value="1"/>
</dbReference>